<comment type="pathway">
    <text evidence="7">Amino-acid degradation; L-histidine degradation into L-glutamate; N-formimidoyl-L-glutamate from L-histidine: step 3/3.</text>
</comment>
<feature type="binding site" evidence="7">
    <location>
        <position position="153"/>
    </location>
    <ligand>
        <name>N-formimidoyl-L-glutamate</name>
        <dbReference type="ChEBI" id="CHEBI:58928"/>
    </ligand>
</feature>
<feature type="binding site" evidence="7">
    <location>
        <position position="186"/>
    </location>
    <ligand>
        <name>4-imidazolone-5-propanoate</name>
        <dbReference type="ChEBI" id="CHEBI:77893"/>
    </ligand>
</feature>
<comment type="cofactor">
    <cofactor evidence="7">
        <name>Zn(2+)</name>
        <dbReference type="ChEBI" id="CHEBI:29105"/>
    </cofactor>
    <cofactor evidence="7">
        <name>Fe(3+)</name>
        <dbReference type="ChEBI" id="CHEBI:29034"/>
    </cofactor>
    <text evidence="7">Binds 1 zinc or iron ion per subunit.</text>
</comment>
<dbReference type="GO" id="GO:0008270">
    <property type="term" value="F:zinc ion binding"/>
    <property type="evidence" value="ECO:0007669"/>
    <property type="project" value="UniProtKB-UniRule"/>
</dbReference>
<feature type="binding site" evidence="7">
    <location>
        <position position="81"/>
    </location>
    <ligand>
        <name>Zn(2+)</name>
        <dbReference type="ChEBI" id="CHEBI:29105"/>
    </ligand>
</feature>
<dbReference type="PANTHER" id="PTHR42752:SF1">
    <property type="entry name" value="IMIDAZOLONEPROPIONASE-RELATED"/>
    <property type="match status" value="1"/>
</dbReference>
<feature type="binding site" evidence="7">
    <location>
        <position position="251"/>
    </location>
    <ligand>
        <name>Fe(3+)</name>
        <dbReference type="ChEBI" id="CHEBI:29034"/>
    </ligand>
</feature>
<keyword evidence="5 7" id="KW-0862">Zinc</keyword>
<keyword evidence="7" id="KW-0963">Cytoplasm</keyword>
<dbReference type="InterPro" id="IPR005920">
    <property type="entry name" value="HutI"/>
</dbReference>
<evidence type="ECO:0000256" key="7">
    <source>
        <dbReference type="HAMAP-Rule" id="MF_00372"/>
    </source>
</evidence>
<evidence type="ECO:0000256" key="6">
    <source>
        <dbReference type="ARBA" id="ARBA00023004"/>
    </source>
</evidence>
<dbReference type="HAMAP" id="MF_00372">
    <property type="entry name" value="HutI"/>
    <property type="match status" value="1"/>
</dbReference>
<dbReference type="EC" id="3.5.2.7" evidence="1 7"/>
<keyword evidence="2 7" id="KW-0479">Metal-binding</keyword>
<feature type="binding site" evidence="7">
    <location>
        <position position="325"/>
    </location>
    <ligand>
        <name>Fe(3+)</name>
        <dbReference type="ChEBI" id="CHEBI:29034"/>
    </ligand>
</feature>
<dbReference type="InterPro" id="IPR006680">
    <property type="entry name" value="Amidohydro-rel"/>
</dbReference>
<dbReference type="AlphaFoldDB" id="A0A5D6WEK9"/>
<dbReference type="SUPFAM" id="SSF51338">
    <property type="entry name" value="Composite domain of metallo-dependent hydrolases"/>
    <property type="match status" value="1"/>
</dbReference>
<feature type="binding site" evidence="7">
    <location>
        <position position="327"/>
    </location>
    <ligand>
        <name>N-formimidoyl-L-glutamate</name>
        <dbReference type="ChEBI" id="CHEBI:58928"/>
    </ligand>
</feature>
<comment type="similarity">
    <text evidence="7">Belongs to the metallo-dependent hydrolases superfamily. HutI family.</text>
</comment>
<proteinExistence type="inferred from homology"/>
<dbReference type="GO" id="GO:0005506">
    <property type="term" value="F:iron ion binding"/>
    <property type="evidence" value="ECO:0007669"/>
    <property type="project" value="UniProtKB-UniRule"/>
</dbReference>
<keyword evidence="3 7" id="KW-0378">Hydrolase</keyword>
<feature type="binding site" evidence="7">
    <location>
        <position position="153"/>
    </location>
    <ligand>
        <name>4-imidazolone-5-propanoate</name>
        <dbReference type="ChEBI" id="CHEBI:77893"/>
    </ligand>
</feature>
<dbReference type="InterPro" id="IPR011059">
    <property type="entry name" value="Metal-dep_hydrolase_composite"/>
</dbReference>
<evidence type="ECO:0000256" key="4">
    <source>
        <dbReference type="ARBA" id="ARBA00022808"/>
    </source>
</evidence>
<feature type="binding site" evidence="7">
    <location>
        <position position="83"/>
    </location>
    <ligand>
        <name>Fe(3+)</name>
        <dbReference type="ChEBI" id="CHEBI:29034"/>
    </ligand>
</feature>
<dbReference type="OrthoDB" id="9775607at2"/>
<comment type="function">
    <text evidence="7">Catalyzes the hydrolytic cleavage of the carbon-nitrogen bond in imidazolone-5-propanoate to yield N-formimidoyl-L-glutamate. It is the third step in the universal histidine degradation pathway.</text>
</comment>
<dbReference type="GO" id="GO:0050480">
    <property type="term" value="F:imidazolonepropionase activity"/>
    <property type="evidence" value="ECO:0007669"/>
    <property type="project" value="UniProtKB-UniRule"/>
</dbReference>
<dbReference type="Gene3D" id="2.30.40.10">
    <property type="entry name" value="Urease, subunit C, domain 1"/>
    <property type="match status" value="1"/>
</dbReference>
<feature type="binding site" evidence="7">
    <location>
        <position position="251"/>
    </location>
    <ligand>
        <name>Zn(2+)</name>
        <dbReference type="ChEBI" id="CHEBI:29105"/>
    </ligand>
</feature>
<evidence type="ECO:0000256" key="2">
    <source>
        <dbReference type="ARBA" id="ARBA00022723"/>
    </source>
</evidence>
<dbReference type="FunFam" id="3.20.20.140:FF:000007">
    <property type="entry name" value="Imidazolonepropionase"/>
    <property type="match status" value="1"/>
</dbReference>
<feature type="binding site" evidence="7">
    <location>
        <position position="325"/>
    </location>
    <ligand>
        <name>Zn(2+)</name>
        <dbReference type="ChEBI" id="CHEBI:29105"/>
    </ligand>
</feature>
<evidence type="ECO:0000259" key="8">
    <source>
        <dbReference type="Pfam" id="PF01979"/>
    </source>
</evidence>
<keyword evidence="6 7" id="KW-0408">Iron</keyword>
<dbReference type="GO" id="GO:0005737">
    <property type="term" value="C:cytoplasm"/>
    <property type="evidence" value="ECO:0007669"/>
    <property type="project" value="UniProtKB-SubCell"/>
</dbReference>
<dbReference type="Proteomes" id="UP000323646">
    <property type="component" value="Unassembled WGS sequence"/>
</dbReference>
<feature type="binding site" evidence="7">
    <location>
        <position position="254"/>
    </location>
    <ligand>
        <name>4-imidazolone-5-propanoate</name>
        <dbReference type="ChEBI" id="CHEBI:77893"/>
    </ligand>
</feature>
<evidence type="ECO:0000313" key="10">
    <source>
        <dbReference type="Proteomes" id="UP000323646"/>
    </source>
</evidence>
<dbReference type="SUPFAM" id="SSF51556">
    <property type="entry name" value="Metallo-dependent hydrolases"/>
    <property type="match status" value="1"/>
</dbReference>
<dbReference type="UniPathway" id="UPA00379">
    <property type="reaction ID" value="UER00551"/>
</dbReference>
<dbReference type="Gene3D" id="3.20.20.140">
    <property type="entry name" value="Metal-dependent hydrolases"/>
    <property type="match status" value="1"/>
</dbReference>
<name>A0A5D6WEK9_9FIRM</name>
<dbReference type="EMBL" id="VTOY01000001">
    <property type="protein sequence ID" value="TYZ24874.1"/>
    <property type="molecule type" value="Genomic_DNA"/>
</dbReference>
<gene>
    <name evidence="7" type="primary">hutI</name>
    <name evidence="9" type="ORF">FZ040_02215</name>
</gene>
<dbReference type="PANTHER" id="PTHR42752">
    <property type="entry name" value="IMIDAZOLONEPROPIONASE"/>
    <property type="match status" value="1"/>
</dbReference>
<keyword evidence="10" id="KW-1185">Reference proteome</keyword>
<evidence type="ECO:0000256" key="3">
    <source>
        <dbReference type="ARBA" id="ARBA00022801"/>
    </source>
</evidence>
<organism evidence="9 10">
    <name type="scientific">Selenomonas ruminis</name>
    <dbReference type="NCBI Taxonomy" id="2593411"/>
    <lineage>
        <taxon>Bacteria</taxon>
        <taxon>Bacillati</taxon>
        <taxon>Bacillota</taxon>
        <taxon>Negativicutes</taxon>
        <taxon>Selenomonadales</taxon>
        <taxon>Selenomonadaceae</taxon>
        <taxon>Selenomonas</taxon>
    </lineage>
</organism>
<comment type="catalytic activity">
    <reaction evidence="7">
        <text>4-imidazolone-5-propanoate + H2O = N-formimidoyl-L-glutamate</text>
        <dbReference type="Rhea" id="RHEA:23660"/>
        <dbReference type="ChEBI" id="CHEBI:15377"/>
        <dbReference type="ChEBI" id="CHEBI:58928"/>
        <dbReference type="ChEBI" id="CHEBI:77893"/>
        <dbReference type="EC" id="3.5.2.7"/>
    </reaction>
</comment>
<feature type="domain" description="Amidohydrolase-related" evidence="8">
    <location>
        <begin position="74"/>
        <end position="413"/>
    </location>
</feature>
<feature type="binding site" evidence="7">
    <location>
        <position position="83"/>
    </location>
    <ligand>
        <name>Zn(2+)</name>
        <dbReference type="ChEBI" id="CHEBI:29105"/>
    </ligand>
</feature>
<dbReference type="RefSeq" id="WP_149170495.1">
    <property type="nucleotide sequence ID" value="NZ_VTOY01000001.1"/>
</dbReference>
<accession>A0A5D6WEK9</accession>
<dbReference type="GO" id="GO:0019556">
    <property type="term" value="P:L-histidine catabolic process to glutamate and formamide"/>
    <property type="evidence" value="ECO:0007669"/>
    <property type="project" value="UniProtKB-UniRule"/>
</dbReference>
<feature type="binding site" evidence="7">
    <location>
        <position position="330"/>
    </location>
    <ligand>
        <name>4-imidazolone-5-propanoate</name>
        <dbReference type="ChEBI" id="CHEBI:77893"/>
    </ligand>
</feature>
<sequence>MEQIVLRHIQQIATPEGKTERKGKEMNQLHLIADGAIWIEQDRIRMVGTDKEVMAAIGEKDAIQWIDGSGKCAIPGFVDAHTHFLFAGSRAEEFDDRLAGVPYLELLARGGGICSTMQAVRETSEEELFHAGKKILQDMLRYGITTVEGKSGYGLNREDELKQLRVMRRLDKDLPLDIVSTYLGGHAVPPEYREDSDGYVDFMLEEMLPLIKKEGLADFVDVFCEQGVFSLEQSRRILTRAKALGFAVKLHADEMSSMGGAGLAHELGAVSADHLLSIRKEDILRLSTGNTKAVLLPATAFCMRCSYAPARELIAHDVAVALASDFNPGSCFTYSTALLFALAVIQMRLTSAETLTAMTLNGAAALNRAAEIGSIEAGKKADILLLAAPDYRFLAYQTGMNLVQQVIKDGKLVWNLQQ</sequence>
<evidence type="ECO:0000256" key="1">
    <source>
        <dbReference type="ARBA" id="ARBA00012864"/>
    </source>
</evidence>
<feature type="binding site" evidence="7">
    <location>
        <position position="329"/>
    </location>
    <ligand>
        <name>N-formimidoyl-L-glutamate</name>
        <dbReference type="ChEBI" id="CHEBI:58928"/>
    </ligand>
</feature>
<dbReference type="CDD" id="cd01296">
    <property type="entry name" value="Imidazolone-5PH"/>
    <property type="match status" value="1"/>
</dbReference>
<comment type="subcellular location">
    <subcellularLocation>
        <location evidence="7">Cytoplasm</location>
    </subcellularLocation>
</comment>
<reference evidence="9 10" key="1">
    <citation type="submission" date="2019-08" db="EMBL/GenBank/DDBJ databases">
        <title>Selenomonas sp. mPRGC5 and Selenomonas sp. mPRGC8 isolated from ruminal fluid of dairy goat (Capra hircus).</title>
        <authorList>
            <person name="Poothong S."/>
            <person name="Nuengjamnong C."/>
            <person name="Tanasupawat S."/>
        </authorList>
    </citation>
    <scope>NUCLEOTIDE SEQUENCE [LARGE SCALE GENOMIC DNA]</scope>
    <source>
        <strain evidence="10">mPRGC5</strain>
    </source>
</reference>
<feature type="binding site" evidence="7">
    <location>
        <position position="90"/>
    </location>
    <ligand>
        <name>4-imidazolone-5-propanoate</name>
        <dbReference type="ChEBI" id="CHEBI:77893"/>
    </ligand>
</feature>
<dbReference type="GO" id="GO:0019557">
    <property type="term" value="P:L-histidine catabolic process to glutamate and formate"/>
    <property type="evidence" value="ECO:0007669"/>
    <property type="project" value="UniProtKB-UniPathway"/>
</dbReference>
<keyword evidence="4 7" id="KW-0369">Histidine metabolism</keyword>
<protein>
    <recommendedName>
        <fullName evidence="1 7">Imidazolonepropionase</fullName>
        <ecNumber evidence="1 7">3.5.2.7</ecNumber>
    </recommendedName>
    <alternativeName>
        <fullName evidence="7">Imidazolone-5-propionate hydrolase</fullName>
    </alternativeName>
</protein>
<evidence type="ECO:0000256" key="5">
    <source>
        <dbReference type="ARBA" id="ARBA00022833"/>
    </source>
</evidence>
<dbReference type="Pfam" id="PF01979">
    <property type="entry name" value="Amidohydro_1"/>
    <property type="match status" value="1"/>
</dbReference>
<feature type="binding site" evidence="7">
    <location>
        <position position="81"/>
    </location>
    <ligand>
        <name>Fe(3+)</name>
        <dbReference type="ChEBI" id="CHEBI:29034"/>
    </ligand>
</feature>
<dbReference type="NCBIfam" id="TIGR01224">
    <property type="entry name" value="hutI"/>
    <property type="match status" value="1"/>
</dbReference>
<dbReference type="InterPro" id="IPR032466">
    <property type="entry name" value="Metal_Hydrolase"/>
</dbReference>
<evidence type="ECO:0000313" key="9">
    <source>
        <dbReference type="EMBL" id="TYZ24874.1"/>
    </source>
</evidence>
<comment type="caution">
    <text evidence="9">The sequence shown here is derived from an EMBL/GenBank/DDBJ whole genome shotgun (WGS) entry which is preliminary data.</text>
</comment>